<dbReference type="InterPro" id="IPR003599">
    <property type="entry name" value="Ig_sub"/>
</dbReference>
<proteinExistence type="predicted"/>
<dbReference type="Pfam" id="PF07686">
    <property type="entry name" value="V-set"/>
    <property type="match status" value="1"/>
</dbReference>
<dbReference type="SMART" id="SM00409">
    <property type="entry name" value="IG"/>
    <property type="match status" value="1"/>
</dbReference>
<dbReference type="InterPro" id="IPR007110">
    <property type="entry name" value="Ig-like_dom"/>
</dbReference>
<dbReference type="Proteomes" id="UP001652642">
    <property type="component" value="Chromosome 2"/>
</dbReference>
<evidence type="ECO:0000313" key="4">
    <source>
        <dbReference type="RefSeq" id="XP_020670520.2"/>
    </source>
</evidence>
<keyword evidence="1" id="KW-0472">Membrane</keyword>
<reference evidence="3" key="1">
    <citation type="submission" date="2025-05" db="UniProtKB">
        <authorList>
            <consortium name="RefSeq"/>
        </authorList>
    </citation>
    <scope>NUCLEOTIDE SEQUENCE [LARGE SCALE GENOMIC DNA]</scope>
</reference>
<evidence type="ECO:0000313" key="3">
    <source>
        <dbReference type="Proteomes" id="UP001652642"/>
    </source>
</evidence>
<feature type="domain" description="Ig-like" evidence="2">
    <location>
        <begin position="56"/>
        <end position="145"/>
    </location>
</feature>
<dbReference type="InterPro" id="IPR013783">
    <property type="entry name" value="Ig-like_fold"/>
</dbReference>
<dbReference type="SUPFAM" id="SSF48726">
    <property type="entry name" value="Immunoglobulin"/>
    <property type="match status" value="1"/>
</dbReference>
<dbReference type="InterPro" id="IPR036179">
    <property type="entry name" value="Ig-like_dom_sf"/>
</dbReference>
<dbReference type="OrthoDB" id="9045881at2759"/>
<name>A0A6J0VG57_9SAUR</name>
<gene>
    <name evidence="4" type="primary">LOC110090959</name>
</gene>
<accession>A0A6J0VG57</accession>
<feature type="transmembrane region" description="Helical" evidence="1">
    <location>
        <begin position="282"/>
        <end position="305"/>
    </location>
</feature>
<protein>
    <submittedName>
        <fullName evidence="4">Uncharacterized protein isoform X1</fullName>
    </submittedName>
</protein>
<dbReference type="RefSeq" id="XP_020670520.2">
    <property type="nucleotide sequence ID" value="XM_020814861.2"/>
</dbReference>
<reference evidence="4" key="2">
    <citation type="submission" date="2025-08" db="UniProtKB">
        <authorList>
            <consortium name="RefSeq"/>
        </authorList>
    </citation>
    <scope>IDENTIFICATION</scope>
</reference>
<dbReference type="InParanoid" id="A0A6J0VG57"/>
<dbReference type="InterPro" id="IPR013106">
    <property type="entry name" value="Ig_V-set"/>
</dbReference>
<sequence>MNHFPAFPLPKKHLPLSKQMAEGAGKMELHLLSMLMQLFILRTGQALMTKIVCASGEQTSLPCEASSSHTRWFWFPLNPTCANISGNWVEIAQNHTTHEVTPLRFNQRLTFYNQKSLLLRNLVMSDAGIYLCRLPNGSETHTELQVDPGCHNNLLVSYEWLHPSLLKLSCHHCIFPRRTDSFRWVVNSKPLGNRRWAKKSNHGSTIMLHPFRQTVWGRWECHSLDYTSWVSEICLVAPISYMEADFGSADTTSLASFLSSSSPLARTTDVTPTGHALKRIAVWIWTLLLVGLVLLLAALGMAVWLKRKHQERKKWTDPTRQKEIMKKENLDEIFSPCGSSFQRPASLYYAQLQHLRRKSTSIRTADSSTVYAVIV</sequence>
<keyword evidence="3" id="KW-1185">Reference proteome</keyword>
<evidence type="ECO:0000256" key="1">
    <source>
        <dbReference type="SAM" id="Phobius"/>
    </source>
</evidence>
<dbReference type="Gene3D" id="2.60.40.10">
    <property type="entry name" value="Immunoglobulins"/>
    <property type="match status" value="1"/>
</dbReference>
<organism evidence="3 4">
    <name type="scientific">Pogona vitticeps</name>
    <name type="common">central bearded dragon</name>
    <dbReference type="NCBI Taxonomy" id="103695"/>
    <lineage>
        <taxon>Eukaryota</taxon>
        <taxon>Metazoa</taxon>
        <taxon>Chordata</taxon>
        <taxon>Craniata</taxon>
        <taxon>Vertebrata</taxon>
        <taxon>Euteleostomi</taxon>
        <taxon>Lepidosauria</taxon>
        <taxon>Squamata</taxon>
        <taxon>Bifurcata</taxon>
        <taxon>Unidentata</taxon>
        <taxon>Episquamata</taxon>
        <taxon>Toxicofera</taxon>
        <taxon>Iguania</taxon>
        <taxon>Acrodonta</taxon>
        <taxon>Agamidae</taxon>
        <taxon>Amphibolurinae</taxon>
        <taxon>Pogona</taxon>
    </lineage>
</organism>
<dbReference type="PROSITE" id="PS50835">
    <property type="entry name" value="IG_LIKE"/>
    <property type="match status" value="1"/>
</dbReference>
<evidence type="ECO:0000259" key="2">
    <source>
        <dbReference type="PROSITE" id="PS50835"/>
    </source>
</evidence>
<dbReference type="PANTHER" id="PTHR11422:SF10">
    <property type="entry name" value="IG-LIKE DOMAIN-CONTAINING PROTEIN"/>
    <property type="match status" value="1"/>
</dbReference>
<dbReference type="PANTHER" id="PTHR11422">
    <property type="entry name" value="T-CELL SURFACE GLYCOPROTEIN CD4"/>
    <property type="match status" value="1"/>
</dbReference>
<dbReference type="KEGG" id="pvt:110090959"/>
<keyword evidence="1" id="KW-0812">Transmembrane</keyword>
<dbReference type="GeneID" id="110090959"/>
<dbReference type="AlphaFoldDB" id="A0A6J0VG57"/>
<keyword evidence="1" id="KW-1133">Transmembrane helix</keyword>